<dbReference type="Proteomes" id="UP000235145">
    <property type="component" value="Unassembled WGS sequence"/>
</dbReference>
<dbReference type="PANTHER" id="PTHR46250:SF17">
    <property type="entry name" value="MYB_SANT-LIKE DOMAIN-CONTAINING PROTEIN"/>
    <property type="match status" value="1"/>
</dbReference>
<proteinExistence type="predicted"/>
<dbReference type="AlphaFoldDB" id="A0A9R1X0P9"/>
<sequence>MVKMKSSLIDMVGRNKHTRTIEEDARLIEALLELRVCGKYDGADNGLKPGYLKAVQQLLDDRAIVHGATDLGENVTKQTQRNSPFDMEGLEEIVEEMQQTSHVNCKRKRPPTDDMESSYKKAVKEMKECFKEVGRQENKEACDMIDKVIEDVQHMPNINVKQRIKVINMFSKHQFHARAFFKMTEEEKICYMEY</sequence>
<dbReference type="PANTHER" id="PTHR46250">
    <property type="entry name" value="MYB/SANT-LIKE DNA-BINDING DOMAIN PROTEIN-RELATED"/>
    <property type="match status" value="1"/>
</dbReference>
<accession>A0A9R1X0P9</accession>
<comment type="caution">
    <text evidence="1">The sequence shown here is derived from an EMBL/GenBank/DDBJ whole genome shotgun (WGS) entry which is preliminary data.</text>
</comment>
<keyword evidence="2" id="KW-1185">Reference proteome</keyword>
<evidence type="ECO:0000313" key="2">
    <source>
        <dbReference type="Proteomes" id="UP000235145"/>
    </source>
</evidence>
<dbReference type="EMBL" id="NBSK02000008">
    <property type="protein sequence ID" value="KAJ0192077.1"/>
    <property type="molecule type" value="Genomic_DNA"/>
</dbReference>
<gene>
    <name evidence="1" type="ORF">LSAT_V11C800416080</name>
</gene>
<protein>
    <submittedName>
        <fullName evidence="1">Uncharacterized protein</fullName>
    </submittedName>
</protein>
<name>A0A9R1X0P9_LACSA</name>
<reference evidence="1 2" key="1">
    <citation type="journal article" date="2017" name="Nat. Commun.">
        <title>Genome assembly with in vitro proximity ligation data and whole-genome triplication in lettuce.</title>
        <authorList>
            <person name="Reyes-Chin-Wo S."/>
            <person name="Wang Z."/>
            <person name="Yang X."/>
            <person name="Kozik A."/>
            <person name="Arikit S."/>
            <person name="Song C."/>
            <person name="Xia L."/>
            <person name="Froenicke L."/>
            <person name="Lavelle D.O."/>
            <person name="Truco M.J."/>
            <person name="Xia R."/>
            <person name="Zhu S."/>
            <person name="Xu C."/>
            <person name="Xu H."/>
            <person name="Xu X."/>
            <person name="Cox K."/>
            <person name="Korf I."/>
            <person name="Meyers B.C."/>
            <person name="Michelmore R.W."/>
        </authorList>
    </citation>
    <scope>NUCLEOTIDE SEQUENCE [LARGE SCALE GENOMIC DNA]</scope>
    <source>
        <strain evidence="2">cv. Salinas</strain>
        <tissue evidence="1">Seedlings</tissue>
    </source>
</reference>
<evidence type="ECO:0000313" key="1">
    <source>
        <dbReference type="EMBL" id="KAJ0192077.1"/>
    </source>
</evidence>
<organism evidence="1 2">
    <name type="scientific">Lactuca sativa</name>
    <name type="common">Garden lettuce</name>
    <dbReference type="NCBI Taxonomy" id="4236"/>
    <lineage>
        <taxon>Eukaryota</taxon>
        <taxon>Viridiplantae</taxon>
        <taxon>Streptophyta</taxon>
        <taxon>Embryophyta</taxon>
        <taxon>Tracheophyta</taxon>
        <taxon>Spermatophyta</taxon>
        <taxon>Magnoliopsida</taxon>
        <taxon>eudicotyledons</taxon>
        <taxon>Gunneridae</taxon>
        <taxon>Pentapetalae</taxon>
        <taxon>asterids</taxon>
        <taxon>campanulids</taxon>
        <taxon>Asterales</taxon>
        <taxon>Asteraceae</taxon>
        <taxon>Cichorioideae</taxon>
        <taxon>Cichorieae</taxon>
        <taxon>Lactucinae</taxon>
        <taxon>Lactuca</taxon>
    </lineage>
</organism>